<name>A0ABD3FLK6_9STRA</name>
<feature type="compositionally biased region" description="Basic and acidic residues" evidence="1">
    <location>
        <begin position="461"/>
        <end position="485"/>
    </location>
</feature>
<comment type="caution">
    <text evidence="2">The sequence shown here is derived from an EMBL/GenBank/DDBJ whole genome shotgun (WGS) entry which is preliminary data.</text>
</comment>
<proteinExistence type="predicted"/>
<gene>
    <name evidence="2" type="ORF">V7S43_007568</name>
</gene>
<feature type="compositionally biased region" description="Basic and acidic residues" evidence="1">
    <location>
        <begin position="394"/>
        <end position="405"/>
    </location>
</feature>
<dbReference type="AlphaFoldDB" id="A0ABD3FLK6"/>
<protein>
    <submittedName>
        <fullName evidence="2">Uncharacterized protein</fullName>
    </submittedName>
</protein>
<reference evidence="2 3" key="1">
    <citation type="submission" date="2024-09" db="EMBL/GenBank/DDBJ databases">
        <title>Genome sequencing and assembly of Phytophthora oleae, isolate VK10A, causative agent of rot of olive drupes.</title>
        <authorList>
            <person name="Conti Taguali S."/>
            <person name="Riolo M."/>
            <person name="La Spada F."/>
            <person name="Cacciola S.O."/>
            <person name="Dionisio G."/>
        </authorList>
    </citation>
    <scope>NUCLEOTIDE SEQUENCE [LARGE SCALE GENOMIC DNA]</scope>
    <source>
        <strain evidence="2 3">VK10A</strain>
    </source>
</reference>
<feature type="region of interest" description="Disordered" evidence="1">
    <location>
        <begin position="366"/>
        <end position="431"/>
    </location>
</feature>
<evidence type="ECO:0000313" key="2">
    <source>
        <dbReference type="EMBL" id="KAL3667341.1"/>
    </source>
</evidence>
<evidence type="ECO:0000313" key="3">
    <source>
        <dbReference type="Proteomes" id="UP001632037"/>
    </source>
</evidence>
<feature type="compositionally biased region" description="Polar residues" evidence="1">
    <location>
        <begin position="372"/>
        <end position="393"/>
    </location>
</feature>
<organism evidence="2 3">
    <name type="scientific">Phytophthora oleae</name>
    <dbReference type="NCBI Taxonomy" id="2107226"/>
    <lineage>
        <taxon>Eukaryota</taxon>
        <taxon>Sar</taxon>
        <taxon>Stramenopiles</taxon>
        <taxon>Oomycota</taxon>
        <taxon>Peronosporomycetes</taxon>
        <taxon>Peronosporales</taxon>
        <taxon>Peronosporaceae</taxon>
        <taxon>Phytophthora</taxon>
    </lineage>
</organism>
<accession>A0ABD3FLK6</accession>
<dbReference type="Proteomes" id="UP001632037">
    <property type="component" value="Unassembled WGS sequence"/>
</dbReference>
<sequence length="494" mass="56616">MPIMQKFVFPMRETMPFFVSSLRAVDDWKRIHAKRADAITQAEHEANANYVKSPFARSMNVEDLLRFLDDTVLDINFMVQLPSIEKCLDKWWRLYAHEKRAIDQDILRNVYYDLAFVLVEATTETIHKNSVSMIMRSSWTKWSSKEPPLSKSEFFRLLFILAHLMTATDRLGDYIIFFHDTMGKISRNYRQKQTRAEQHSRRPRMRRKSTLDEILNTGRPLSPIMLSERTLLLSPSGGSPNQILKVQVGRVPMQEGKNRLLSVYMVVPHSHELFMTGTADLSEDEDQTEGCFVELLERNSKYHRVVVDPLLNDKRFQEKFRQPGGGVNSNTTSMNDMLVALNPISNKYCPPLLASRLRTSTSPAKTPAAASINQNQTFHSTDTEMRLSSPSRNETIRNDSTEQRLHNSNSAPAINSTPAIRDKYGSSKVDNGKALTPLEEELMRRSLSRVTLKNRVDRNKVAGAERLKNRGHENLDTSPKKEQAKKNIYLAIST</sequence>
<keyword evidence="3" id="KW-1185">Reference proteome</keyword>
<feature type="region of interest" description="Disordered" evidence="1">
    <location>
        <begin position="461"/>
        <end position="494"/>
    </location>
</feature>
<feature type="compositionally biased region" description="Polar residues" evidence="1">
    <location>
        <begin position="406"/>
        <end position="418"/>
    </location>
</feature>
<dbReference type="EMBL" id="JBIMZQ010000014">
    <property type="protein sequence ID" value="KAL3667341.1"/>
    <property type="molecule type" value="Genomic_DNA"/>
</dbReference>
<evidence type="ECO:0000256" key="1">
    <source>
        <dbReference type="SAM" id="MobiDB-lite"/>
    </source>
</evidence>